<keyword evidence="4 7" id="KW-0812">Transmembrane</keyword>
<evidence type="ECO:0000256" key="3">
    <source>
        <dbReference type="ARBA" id="ARBA00022475"/>
    </source>
</evidence>
<gene>
    <name evidence="9" type="ORF">SAMN04487860_11019</name>
</gene>
<keyword evidence="2" id="KW-0813">Transport</keyword>
<dbReference type="PROSITE" id="PS50928">
    <property type="entry name" value="ABC_TM1"/>
    <property type="match status" value="1"/>
</dbReference>
<evidence type="ECO:0000256" key="2">
    <source>
        <dbReference type="ARBA" id="ARBA00022448"/>
    </source>
</evidence>
<keyword evidence="5 7" id="KW-1133">Transmembrane helix</keyword>
<dbReference type="AlphaFoldDB" id="A0A1M7KSR4"/>
<dbReference type="RefSeq" id="WP_081373489.1">
    <property type="nucleotide sequence ID" value="NZ_FRCT01000010.1"/>
</dbReference>
<evidence type="ECO:0000256" key="7">
    <source>
        <dbReference type="SAM" id="Phobius"/>
    </source>
</evidence>
<dbReference type="PANTHER" id="PTHR30193">
    <property type="entry name" value="ABC TRANSPORTER PERMEASE PROTEIN"/>
    <property type="match status" value="1"/>
</dbReference>
<feature type="domain" description="ABC transmembrane type-1" evidence="8">
    <location>
        <begin position="88"/>
        <end position="303"/>
    </location>
</feature>
<dbReference type="Gene3D" id="1.10.3720.10">
    <property type="entry name" value="MetI-like"/>
    <property type="match status" value="1"/>
</dbReference>
<proteinExistence type="predicted"/>
<comment type="subcellular location">
    <subcellularLocation>
        <location evidence="1">Cell membrane</location>
        <topology evidence="1">Multi-pass membrane protein</topology>
    </subcellularLocation>
</comment>
<dbReference type="EMBL" id="FRCT01000010">
    <property type="protein sequence ID" value="SHM68518.1"/>
    <property type="molecule type" value="Genomic_DNA"/>
</dbReference>
<keyword evidence="6 7" id="KW-0472">Membrane</keyword>
<reference evidence="9 10" key="1">
    <citation type="submission" date="2016-11" db="EMBL/GenBank/DDBJ databases">
        <authorList>
            <person name="Jaros S."/>
            <person name="Januszkiewicz K."/>
            <person name="Wedrychowicz H."/>
        </authorList>
    </citation>
    <scope>NUCLEOTIDE SEQUENCE [LARGE SCALE GENOMIC DNA]</scope>
    <source>
        <strain evidence="9 10">Y1</strain>
    </source>
</reference>
<dbReference type="PANTHER" id="PTHR30193:SF37">
    <property type="entry name" value="INNER MEMBRANE ABC TRANSPORTER PERMEASE PROTEIN YCJO"/>
    <property type="match status" value="1"/>
</dbReference>
<accession>A0A1M7KSR4</accession>
<protein>
    <submittedName>
        <fullName evidence="9">Carbohydrate ABC transporter membrane protein 1, CUT1 family</fullName>
    </submittedName>
</protein>
<keyword evidence="3" id="KW-1003">Cell membrane</keyword>
<evidence type="ECO:0000313" key="10">
    <source>
        <dbReference type="Proteomes" id="UP000184394"/>
    </source>
</evidence>
<name>A0A1M7KSR4_RUMFL</name>
<dbReference type="CDD" id="cd06261">
    <property type="entry name" value="TM_PBP2"/>
    <property type="match status" value="1"/>
</dbReference>
<evidence type="ECO:0000256" key="6">
    <source>
        <dbReference type="ARBA" id="ARBA00023136"/>
    </source>
</evidence>
<feature type="transmembrane region" description="Helical" evidence="7">
    <location>
        <begin position="174"/>
        <end position="195"/>
    </location>
</feature>
<sequence>MAVSAENIGKRTKKERRTMLWRDIKKNKGCYGMIAPFMIFFIVFTIIPVVMSLPMGFTDFNMVQPPKFVGLSNFTTLFLSDKIFMKSIRVTLVFALFTGPVSYVLCFLLAWLINEMHPKLKTVFTLIFYAPSMANVYTVWQLIFSGDMNGYVNSFLINLGIINSPVQWLTDGRYVLGVTIVVQLWISLGAGFLALRAGFQNIDRSMYEAGAIEGIRTRWQELIYIVIPSMGPQLMFAAVMQIVSSFTAGTVAQNLVGFPSTDYKAHTIMTHAFDYGWQRFEMGYASAICMVLFVAMFACNKLINKVLGKYMD</sequence>
<dbReference type="Proteomes" id="UP000184394">
    <property type="component" value="Unassembled WGS sequence"/>
</dbReference>
<evidence type="ECO:0000313" key="9">
    <source>
        <dbReference type="EMBL" id="SHM68518.1"/>
    </source>
</evidence>
<evidence type="ECO:0000259" key="8">
    <source>
        <dbReference type="PROSITE" id="PS50928"/>
    </source>
</evidence>
<feature type="transmembrane region" description="Helical" evidence="7">
    <location>
        <begin position="222"/>
        <end position="243"/>
    </location>
</feature>
<evidence type="ECO:0000256" key="5">
    <source>
        <dbReference type="ARBA" id="ARBA00022989"/>
    </source>
</evidence>
<feature type="transmembrane region" description="Helical" evidence="7">
    <location>
        <begin position="29"/>
        <end position="51"/>
    </location>
</feature>
<evidence type="ECO:0000256" key="4">
    <source>
        <dbReference type="ARBA" id="ARBA00022692"/>
    </source>
</evidence>
<dbReference type="OrthoDB" id="9783627at2"/>
<organism evidence="9 10">
    <name type="scientific">Ruminococcus flavefaciens</name>
    <dbReference type="NCBI Taxonomy" id="1265"/>
    <lineage>
        <taxon>Bacteria</taxon>
        <taxon>Bacillati</taxon>
        <taxon>Bacillota</taxon>
        <taxon>Clostridia</taxon>
        <taxon>Eubacteriales</taxon>
        <taxon>Oscillospiraceae</taxon>
        <taxon>Ruminococcus</taxon>
    </lineage>
</organism>
<feature type="transmembrane region" description="Helical" evidence="7">
    <location>
        <begin position="88"/>
        <end position="111"/>
    </location>
</feature>
<evidence type="ECO:0000256" key="1">
    <source>
        <dbReference type="ARBA" id="ARBA00004651"/>
    </source>
</evidence>
<dbReference type="InterPro" id="IPR000515">
    <property type="entry name" value="MetI-like"/>
</dbReference>
<dbReference type="GO" id="GO:0055085">
    <property type="term" value="P:transmembrane transport"/>
    <property type="evidence" value="ECO:0007669"/>
    <property type="project" value="InterPro"/>
</dbReference>
<dbReference type="SUPFAM" id="SSF161098">
    <property type="entry name" value="MetI-like"/>
    <property type="match status" value="1"/>
</dbReference>
<dbReference type="GO" id="GO:0005886">
    <property type="term" value="C:plasma membrane"/>
    <property type="evidence" value="ECO:0007669"/>
    <property type="project" value="UniProtKB-SubCell"/>
</dbReference>
<feature type="transmembrane region" description="Helical" evidence="7">
    <location>
        <begin position="282"/>
        <end position="303"/>
    </location>
</feature>
<dbReference type="InterPro" id="IPR035906">
    <property type="entry name" value="MetI-like_sf"/>
</dbReference>
<feature type="transmembrane region" description="Helical" evidence="7">
    <location>
        <begin position="123"/>
        <end position="143"/>
    </location>
</feature>
<dbReference type="InterPro" id="IPR051393">
    <property type="entry name" value="ABC_transporter_permease"/>
</dbReference>